<dbReference type="KEGG" id="hhl:Halha_0856"/>
<dbReference type="UniPathway" id="UPA00904">
    <property type="reaction ID" value="UER00871"/>
</dbReference>
<reference evidence="8" key="1">
    <citation type="submission" date="2012-02" db="EMBL/GenBank/DDBJ databases">
        <title>The complete genome of Halobacteroides halobius DSM 5150.</title>
        <authorList>
            <person name="Lucas S."/>
            <person name="Copeland A."/>
            <person name="Lapidus A."/>
            <person name="Glavina del Rio T."/>
            <person name="Dalin E."/>
            <person name="Tice H."/>
            <person name="Bruce D."/>
            <person name="Goodwin L."/>
            <person name="Pitluck S."/>
            <person name="Peters L."/>
            <person name="Mikhailova N."/>
            <person name="Gu W."/>
            <person name="Kyrpides N."/>
            <person name="Mavromatis K."/>
            <person name="Ivanova N."/>
            <person name="Brettin T."/>
            <person name="Detter J.C."/>
            <person name="Han C."/>
            <person name="Larimer F."/>
            <person name="Land M."/>
            <person name="Hauser L."/>
            <person name="Markowitz V."/>
            <person name="Cheng J.-F."/>
            <person name="Hugenholtz P."/>
            <person name="Woyke T."/>
            <person name="Wu D."/>
            <person name="Tindall B."/>
            <person name="Pomrenke H."/>
            <person name="Brambilla E."/>
            <person name="Klenk H.-P."/>
            <person name="Eisen J.A."/>
        </authorList>
    </citation>
    <scope>NUCLEOTIDE SEQUENCE [LARGE SCALE GENOMIC DNA]</scope>
    <source>
        <strain evidence="8">ATCC 35273 / DSM 5150 / MD-1</strain>
    </source>
</reference>
<comment type="pathway">
    <text evidence="1">Amino-acid biosynthesis; L-methionine biosynthesis via salvage pathway; S-methyl-5-thio-alpha-D-ribose 1-phosphate from S-methyl-5'-thioadenosine (hydrolase route): step 1/2.</text>
</comment>
<dbReference type="GO" id="GO:0005829">
    <property type="term" value="C:cytosol"/>
    <property type="evidence" value="ECO:0007669"/>
    <property type="project" value="TreeGrafter"/>
</dbReference>
<dbReference type="Pfam" id="PF01048">
    <property type="entry name" value="PNP_UDP_1"/>
    <property type="match status" value="1"/>
</dbReference>
<dbReference type="GO" id="GO:0008930">
    <property type="term" value="F:methylthioadenosine nucleosidase activity"/>
    <property type="evidence" value="ECO:0007669"/>
    <property type="project" value="InterPro"/>
</dbReference>
<dbReference type="GO" id="GO:0008782">
    <property type="term" value="F:adenosylhomocysteine nucleosidase activity"/>
    <property type="evidence" value="ECO:0007669"/>
    <property type="project" value="UniProtKB-EC"/>
</dbReference>
<evidence type="ECO:0000313" key="8">
    <source>
        <dbReference type="Proteomes" id="UP000010880"/>
    </source>
</evidence>
<dbReference type="RefSeq" id="WP_015326547.1">
    <property type="nucleotide sequence ID" value="NC_019978.1"/>
</dbReference>
<accession>L0K6F3</accession>
<dbReference type="PANTHER" id="PTHR46832">
    <property type="entry name" value="5'-METHYLTHIOADENOSINE/S-ADENOSYLHOMOCYSTEINE NUCLEOSIDASE"/>
    <property type="match status" value="1"/>
</dbReference>
<protein>
    <recommendedName>
        <fullName evidence="2">adenosylhomocysteine nucleosidase</fullName>
        <ecNumber evidence="2">3.2.2.9</ecNumber>
    </recommendedName>
</protein>
<dbReference type="EMBL" id="CP003359">
    <property type="protein sequence ID" value="AGB40822.1"/>
    <property type="molecule type" value="Genomic_DNA"/>
</dbReference>
<dbReference type="CDD" id="cd09008">
    <property type="entry name" value="MTAN"/>
    <property type="match status" value="1"/>
</dbReference>
<keyword evidence="3" id="KW-0028">Amino-acid biosynthesis</keyword>
<dbReference type="PATRIC" id="fig|748449.3.peg.815"/>
<proteinExistence type="predicted"/>
<dbReference type="AlphaFoldDB" id="L0K6F3"/>
<dbReference type="GO" id="GO:0019509">
    <property type="term" value="P:L-methionine salvage from methylthioadenosine"/>
    <property type="evidence" value="ECO:0007669"/>
    <property type="project" value="UniProtKB-UniPathway"/>
</dbReference>
<dbReference type="Proteomes" id="UP000010880">
    <property type="component" value="Chromosome"/>
</dbReference>
<dbReference type="NCBIfam" id="NF004079">
    <property type="entry name" value="PRK05584.1"/>
    <property type="match status" value="1"/>
</dbReference>
<dbReference type="InterPro" id="IPR000845">
    <property type="entry name" value="Nucleoside_phosphorylase_d"/>
</dbReference>
<dbReference type="InterPro" id="IPR010049">
    <property type="entry name" value="MTA_SAH_Nsdase"/>
</dbReference>
<evidence type="ECO:0000256" key="5">
    <source>
        <dbReference type="ARBA" id="ARBA00023167"/>
    </source>
</evidence>
<evidence type="ECO:0000259" key="6">
    <source>
        <dbReference type="Pfam" id="PF01048"/>
    </source>
</evidence>
<evidence type="ECO:0000256" key="1">
    <source>
        <dbReference type="ARBA" id="ARBA00004945"/>
    </source>
</evidence>
<dbReference type="InterPro" id="IPR035994">
    <property type="entry name" value="Nucleoside_phosphorylase_sf"/>
</dbReference>
<keyword evidence="4" id="KW-0378">Hydrolase</keyword>
<feature type="domain" description="Nucleoside phosphorylase" evidence="6">
    <location>
        <begin position="2"/>
        <end position="231"/>
    </location>
</feature>
<dbReference type="eggNOG" id="COG0775">
    <property type="taxonomic scope" value="Bacteria"/>
</dbReference>
<dbReference type="EC" id="3.2.2.9" evidence="2"/>
<dbReference type="PANTHER" id="PTHR46832:SF1">
    <property type="entry name" value="5'-METHYLTHIOADENOSINE_S-ADENOSYLHOMOCYSTEINE NUCLEOSIDASE"/>
    <property type="match status" value="1"/>
</dbReference>
<keyword evidence="8" id="KW-1185">Reference proteome</keyword>
<organism evidence="7 8">
    <name type="scientific">Halobacteroides halobius (strain ATCC 35273 / DSM 5150 / MD-1)</name>
    <dbReference type="NCBI Taxonomy" id="748449"/>
    <lineage>
        <taxon>Bacteria</taxon>
        <taxon>Bacillati</taxon>
        <taxon>Bacillota</taxon>
        <taxon>Clostridia</taxon>
        <taxon>Halanaerobiales</taxon>
        <taxon>Halobacteroidaceae</taxon>
        <taxon>Halobacteroides</taxon>
    </lineage>
</organism>
<evidence type="ECO:0000313" key="7">
    <source>
        <dbReference type="EMBL" id="AGB40822.1"/>
    </source>
</evidence>
<gene>
    <name evidence="7" type="ordered locus">Halha_0856</name>
</gene>
<dbReference type="NCBIfam" id="TIGR01704">
    <property type="entry name" value="MTA_SAH-Nsdase"/>
    <property type="match status" value="1"/>
</dbReference>
<evidence type="ECO:0000256" key="3">
    <source>
        <dbReference type="ARBA" id="ARBA00022605"/>
    </source>
</evidence>
<dbReference type="OrthoDB" id="9792278at2"/>
<keyword evidence="5" id="KW-0486">Methionine biosynthesis</keyword>
<evidence type="ECO:0000256" key="2">
    <source>
        <dbReference type="ARBA" id="ARBA00011974"/>
    </source>
</evidence>
<dbReference type="GO" id="GO:0009164">
    <property type="term" value="P:nucleoside catabolic process"/>
    <property type="evidence" value="ECO:0007669"/>
    <property type="project" value="InterPro"/>
</dbReference>
<sequence length="234" mass="25687">MKLGIIGAMEIEIELLRDDLELQNTLHKAGMDFYQGILHDKEVVLVRSGIGKVNAAICTQILIDQLNVDQIIFTGVAGAIDTTLEVKDIVISTDLVQHDMDASAFGHREVGEIPELDKVSFAADKNLISLAEDIGEEVTKQEDIQVVTGRILSGDQFIANKNKVKELKETFGGFCTEMEGAAVGQVAYLNDTPFVIIRSISDSADEEADISFDEFVKVAASHSYQIVTRMLDRL</sequence>
<dbReference type="STRING" id="748449.Halha_0856"/>
<dbReference type="HOGENOM" id="CLU_031248_2_0_9"/>
<dbReference type="Gene3D" id="3.40.50.1580">
    <property type="entry name" value="Nucleoside phosphorylase domain"/>
    <property type="match status" value="1"/>
</dbReference>
<evidence type="ECO:0000256" key="4">
    <source>
        <dbReference type="ARBA" id="ARBA00022801"/>
    </source>
</evidence>
<dbReference type="GO" id="GO:0019284">
    <property type="term" value="P:L-methionine salvage from S-adenosylmethionine"/>
    <property type="evidence" value="ECO:0007669"/>
    <property type="project" value="TreeGrafter"/>
</dbReference>
<dbReference type="SUPFAM" id="SSF53167">
    <property type="entry name" value="Purine and uridine phosphorylases"/>
    <property type="match status" value="1"/>
</dbReference>
<name>L0K6F3_HALHC</name>